<organism evidence="7 9">
    <name type="scientific">Dorea formicigenerans</name>
    <dbReference type="NCBI Taxonomy" id="39486"/>
    <lineage>
        <taxon>Bacteria</taxon>
        <taxon>Bacillati</taxon>
        <taxon>Bacillota</taxon>
        <taxon>Clostridia</taxon>
        <taxon>Lachnospirales</taxon>
        <taxon>Lachnospiraceae</taxon>
        <taxon>Dorea</taxon>
    </lineage>
</organism>
<comment type="caution">
    <text evidence="7">The sequence shown here is derived from an EMBL/GenBank/DDBJ whole genome shotgun (WGS) entry which is preliminary data.</text>
</comment>
<comment type="function">
    <text evidence="1">Site-specific tyrosine recombinase, which acts by catalyzing the cutting and rejoining of the recombining DNA molecules.</text>
</comment>
<dbReference type="GO" id="GO:0006310">
    <property type="term" value="P:DNA recombination"/>
    <property type="evidence" value="ECO:0007669"/>
    <property type="project" value="UniProtKB-KW"/>
</dbReference>
<reference evidence="9 10" key="1">
    <citation type="submission" date="2018-08" db="EMBL/GenBank/DDBJ databases">
        <title>A genome reference for cultivated species of the human gut microbiota.</title>
        <authorList>
            <person name="Zou Y."/>
            <person name="Xue W."/>
            <person name="Luo G."/>
        </authorList>
    </citation>
    <scope>NUCLEOTIDE SEQUENCE [LARGE SCALE GENOMIC DNA]</scope>
    <source>
        <strain evidence="7 9">AF25-11</strain>
        <strain evidence="8 10">AF31-13BH</strain>
    </source>
</reference>
<evidence type="ECO:0000256" key="4">
    <source>
        <dbReference type="ARBA" id="ARBA00023125"/>
    </source>
</evidence>
<evidence type="ECO:0000259" key="6">
    <source>
        <dbReference type="PROSITE" id="PS51898"/>
    </source>
</evidence>
<evidence type="ECO:0000313" key="9">
    <source>
        <dbReference type="Proteomes" id="UP000283652"/>
    </source>
</evidence>
<feature type="domain" description="Tyr recombinase" evidence="6">
    <location>
        <begin position="171"/>
        <end position="368"/>
    </location>
</feature>
<dbReference type="InterPro" id="IPR002104">
    <property type="entry name" value="Integrase_catalytic"/>
</dbReference>
<dbReference type="GO" id="GO:0015074">
    <property type="term" value="P:DNA integration"/>
    <property type="evidence" value="ECO:0007669"/>
    <property type="project" value="UniProtKB-KW"/>
</dbReference>
<dbReference type="Proteomes" id="UP000283652">
    <property type="component" value="Unassembled WGS sequence"/>
</dbReference>
<dbReference type="RefSeq" id="WP_118398366.1">
    <property type="nucleotide sequence ID" value="NZ_QRQQ01000013.1"/>
</dbReference>
<dbReference type="EMBL" id="QRUK01000011">
    <property type="protein sequence ID" value="RGR58950.1"/>
    <property type="molecule type" value="Genomic_DNA"/>
</dbReference>
<dbReference type="Pfam" id="PF14659">
    <property type="entry name" value="Phage_int_SAM_3"/>
    <property type="match status" value="1"/>
</dbReference>
<name>A0A412F0V1_9FIRM</name>
<dbReference type="InterPro" id="IPR050090">
    <property type="entry name" value="Tyrosine_recombinase_XerCD"/>
</dbReference>
<dbReference type="Gene3D" id="1.10.150.130">
    <property type="match status" value="1"/>
</dbReference>
<gene>
    <name evidence="7" type="ORF">DWY33_07705</name>
    <name evidence="8" type="ORF">DWZ24_13010</name>
</gene>
<evidence type="ECO:0000256" key="2">
    <source>
        <dbReference type="ARBA" id="ARBA00008857"/>
    </source>
</evidence>
<dbReference type="AlphaFoldDB" id="A0A412F0V1"/>
<sequence>MAADKSTKKLPTGVRKKSENSYEVRVKHDGKTYYAYASTITEAKKKRVDLKYQLTHGTYIKPASYTFGQWFEFWMENYKENSVKRGTCVTYWNYYNASVKERFGDVKLDKIHGEDIQMFYNELVKKGSRSATIKVIKAFMSGAFKQAVKNGIIARNPFDATNFPTKTKAEKKRKAMTKEEQALFMEYAKESYLYNLFAVMLRTGMRCGEIRGLRWGDIDKKEHVIHVRRTLKYINGEGYVADAPKTKTSFRDIPLTQDLIGLLDNQKNYWNFKVEKIDRYLFCNVDGDPLDSQAVQVEINRIINRIRAAGNEFERITPHVFRHTFATRALEAGMEPQILKAILGHSSIAMTMDLYSHVLPDSKAEEMKKIVSVF</sequence>
<comment type="similarity">
    <text evidence="2">Belongs to the 'phage' integrase family.</text>
</comment>
<evidence type="ECO:0000313" key="8">
    <source>
        <dbReference type="EMBL" id="RHN14228.1"/>
    </source>
</evidence>
<dbReference type="PANTHER" id="PTHR30349:SF64">
    <property type="entry name" value="PROPHAGE INTEGRASE INTD-RELATED"/>
    <property type="match status" value="1"/>
</dbReference>
<dbReference type="Pfam" id="PF00589">
    <property type="entry name" value="Phage_integrase"/>
    <property type="match status" value="1"/>
</dbReference>
<dbReference type="GO" id="GO:0003677">
    <property type="term" value="F:DNA binding"/>
    <property type="evidence" value="ECO:0007669"/>
    <property type="project" value="UniProtKB-KW"/>
</dbReference>
<dbReference type="Proteomes" id="UP000285652">
    <property type="component" value="Unassembled WGS sequence"/>
</dbReference>
<dbReference type="InterPro" id="IPR013762">
    <property type="entry name" value="Integrase-like_cat_sf"/>
</dbReference>
<evidence type="ECO:0000256" key="5">
    <source>
        <dbReference type="ARBA" id="ARBA00023172"/>
    </source>
</evidence>
<keyword evidence="5" id="KW-0233">DNA recombination</keyword>
<dbReference type="EMBL" id="QRQQ01000013">
    <property type="protein sequence ID" value="RHN14228.1"/>
    <property type="molecule type" value="Genomic_DNA"/>
</dbReference>
<dbReference type="InterPro" id="IPR011010">
    <property type="entry name" value="DNA_brk_join_enz"/>
</dbReference>
<proteinExistence type="inferred from homology"/>
<dbReference type="SUPFAM" id="SSF56349">
    <property type="entry name" value="DNA breaking-rejoining enzymes"/>
    <property type="match status" value="1"/>
</dbReference>
<keyword evidence="4" id="KW-0238">DNA-binding</keyword>
<evidence type="ECO:0000256" key="3">
    <source>
        <dbReference type="ARBA" id="ARBA00022908"/>
    </source>
</evidence>
<protein>
    <submittedName>
        <fullName evidence="7">Site-specific integrase</fullName>
    </submittedName>
</protein>
<accession>A0A412F0V1</accession>
<dbReference type="PROSITE" id="PS51898">
    <property type="entry name" value="TYR_RECOMBINASE"/>
    <property type="match status" value="1"/>
</dbReference>
<dbReference type="PANTHER" id="PTHR30349">
    <property type="entry name" value="PHAGE INTEGRASE-RELATED"/>
    <property type="match status" value="1"/>
</dbReference>
<dbReference type="InterPro" id="IPR004107">
    <property type="entry name" value="Integrase_SAM-like_N"/>
</dbReference>
<dbReference type="Gene3D" id="1.10.443.10">
    <property type="entry name" value="Intergrase catalytic core"/>
    <property type="match status" value="1"/>
</dbReference>
<keyword evidence="3" id="KW-0229">DNA integration</keyword>
<dbReference type="CDD" id="cd01189">
    <property type="entry name" value="INT_ICEBs1_C_like"/>
    <property type="match status" value="1"/>
</dbReference>
<evidence type="ECO:0000313" key="7">
    <source>
        <dbReference type="EMBL" id="RGR58950.1"/>
    </source>
</evidence>
<evidence type="ECO:0000313" key="10">
    <source>
        <dbReference type="Proteomes" id="UP000285652"/>
    </source>
</evidence>
<dbReference type="InterPro" id="IPR010998">
    <property type="entry name" value="Integrase_recombinase_N"/>
</dbReference>
<evidence type="ECO:0000256" key="1">
    <source>
        <dbReference type="ARBA" id="ARBA00003283"/>
    </source>
</evidence>